<dbReference type="InterPro" id="IPR034804">
    <property type="entry name" value="SQR/QFR_C/D"/>
</dbReference>
<keyword evidence="2" id="KW-0496">Mitochondrion</keyword>
<protein>
    <submittedName>
        <fullName evidence="2">Succinate:cytochrome c oxidoreductase subunit 4</fullName>
    </submittedName>
</protein>
<dbReference type="GeneID" id="36493159"/>
<evidence type="ECO:0000313" key="2">
    <source>
        <dbReference type="EMBL" id="AVM81203.1"/>
    </source>
</evidence>
<dbReference type="RefSeq" id="YP_009476710.1">
    <property type="nucleotide sequence ID" value="NC_037453.1"/>
</dbReference>
<proteinExistence type="predicted"/>
<geneLocation type="mitochondrion" evidence="2"/>
<dbReference type="GO" id="GO:0016020">
    <property type="term" value="C:membrane"/>
    <property type="evidence" value="ECO:0007669"/>
    <property type="project" value="InterPro"/>
</dbReference>
<feature type="transmembrane region" description="Helical" evidence="1">
    <location>
        <begin position="26"/>
        <end position="55"/>
    </location>
</feature>
<evidence type="ECO:0000256" key="1">
    <source>
        <dbReference type="SAM" id="Phobius"/>
    </source>
</evidence>
<organism evidence="2">
    <name type="scientific">Proteomonas sulcata</name>
    <dbReference type="NCBI Taxonomy" id="77928"/>
    <lineage>
        <taxon>Eukaryota</taxon>
        <taxon>Cryptophyceae</taxon>
        <taxon>Pyrenomonadales</taxon>
        <taxon>Geminigeraceae</taxon>
        <taxon>Proteomonas</taxon>
    </lineage>
</organism>
<keyword evidence="1" id="KW-1133">Transmembrane helix</keyword>
<accession>A0A2P1G8D8</accession>
<dbReference type="AlphaFoldDB" id="A0A2P1G8D8"/>
<keyword evidence="1" id="KW-0472">Membrane</keyword>
<keyword evidence="1" id="KW-0812">Transmembrane</keyword>
<name>A0A2P1G8D8_9CRYP</name>
<reference evidence="2" key="1">
    <citation type="journal article" date="2018" name="BMC Genomics">
        <title>Comparative mitochondrial genomics of cryptophyte algae: gene shuffling and dynamic mobile genetic elements.</title>
        <authorList>
            <person name="Kim J.I."/>
            <person name="Yoon H.S."/>
            <person name="Yi G."/>
            <person name="Shin W."/>
            <person name="Archibald J.M."/>
        </authorList>
    </citation>
    <scope>NUCLEOTIDE SEQUENCE</scope>
    <source>
        <strain evidence="2">CCMP705</strain>
    </source>
</reference>
<gene>
    <name evidence="2" type="primary">sdh4</name>
    <name evidence="2" type="ORF">PsulMt_p027</name>
</gene>
<dbReference type="Gene3D" id="1.20.1300.10">
    <property type="entry name" value="Fumarate reductase/succinate dehydrogenase, transmembrane subunit"/>
    <property type="match status" value="1"/>
</dbReference>
<dbReference type="EMBL" id="MG680945">
    <property type="protein sequence ID" value="AVM81203.1"/>
    <property type="molecule type" value="Genomic_DNA"/>
</dbReference>
<feature type="transmembrane region" description="Helical" evidence="1">
    <location>
        <begin position="75"/>
        <end position="96"/>
    </location>
</feature>
<dbReference type="SUPFAM" id="SSF81343">
    <property type="entry name" value="Fumarate reductase respiratory complex transmembrane subunits"/>
    <property type="match status" value="1"/>
</dbReference>
<sequence>MSQTIIKHIPNGFEHWAIQRSSAITLFVSLMSIFIFSTNGFLIGFLTLFIVLIHFESGVETIINDYTHNPASIEMSFLLLDLLIIYVSKSIFLVALF</sequence>